<dbReference type="Proteomes" id="UP000014210">
    <property type="component" value="Unassembled WGS sequence"/>
</dbReference>
<dbReference type="PANTHER" id="PTHR33498">
    <property type="entry name" value="TRANSPOSASE FOR INSERTION SEQUENCE ELEMENT IS1557"/>
    <property type="match status" value="1"/>
</dbReference>
<name>A0ABP2UZT6_9ENTE</name>
<organism evidence="2 3">
    <name type="scientific">Enterococcus durans ATCC 6056</name>
    <dbReference type="NCBI Taxonomy" id="1140001"/>
    <lineage>
        <taxon>Bacteria</taxon>
        <taxon>Bacillati</taxon>
        <taxon>Bacillota</taxon>
        <taxon>Bacilli</taxon>
        <taxon>Lactobacillales</taxon>
        <taxon>Enterococcaceae</taxon>
        <taxon>Enterococcus</taxon>
    </lineage>
</organism>
<dbReference type="PANTHER" id="PTHR33498:SF1">
    <property type="entry name" value="TRANSPOSASE FOR INSERTION SEQUENCE ELEMENT IS1557"/>
    <property type="match status" value="1"/>
</dbReference>
<evidence type="ECO:0000313" key="3">
    <source>
        <dbReference type="Proteomes" id="UP000014210"/>
    </source>
</evidence>
<dbReference type="NCBIfam" id="NF033550">
    <property type="entry name" value="transpos_ISL3"/>
    <property type="match status" value="1"/>
</dbReference>
<accession>A0ABP2UZT6</accession>
<reference evidence="2 3" key="1">
    <citation type="submission" date="2013-03" db="EMBL/GenBank/DDBJ databases">
        <title>The Genome Sequence of Enterococcus durans ATCC_6056 (Illumina only assembly).</title>
        <authorList>
            <consortium name="The Broad Institute Genomics Platform"/>
            <consortium name="The Broad Institute Genome Sequencing Center for Infectious Disease"/>
            <person name="Earl A."/>
            <person name="Russ C."/>
            <person name="Gilmore M."/>
            <person name="Surin D."/>
            <person name="Walker B."/>
            <person name="Young S."/>
            <person name="Zeng Q."/>
            <person name="Gargeya S."/>
            <person name="Fitzgerald M."/>
            <person name="Haas B."/>
            <person name="Abouelleil A."/>
            <person name="Allen A.W."/>
            <person name="Alvarado L."/>
            <person name="Arachchi H.M."/>
            <person name="Berlin A.M."/>
            <person name="Chapman S.B."/>
            <person name="Gainer-Dewar J."/>
            <person name="Goldberg J."/>
            <person name="Griggs A."/>
            <person name="Gujja S."/>
            <person name="Hansen M."/>
            <person name="Howarth C."/>
            <person name="Imamovic A."/>
            <person name="Ireland A."/>
            <person name="Larimer J."/>
            <person name="McCowan C."/>
            <person name="Murphy C."/>
            <person name="Pearson M."/>
            <person name="Poon T.W."/>
            <person name="Priest M."/>
            <person name="Roberts A."/>
            <person name="Saif S."/>
            <person name="Shea T."/>
            <person name="Sisk P."/>
            <person name="Sykes S."/>
            <person name="Wortman J."/>
            <person name="Nusbaum C."/>
            <person name="Birren B."/>
        </authorList>
    </citation>
    <scope>NUCLEOTIDE SEQUENCE [LARGE SCALE GENOMIC DNA]</scope>
    <source>
        <strain evidence="2 3">ATCC 6056</strain>
    </source>
</reference>
<feature type="domain" description="Transposase IS204/IS1001/IS1096/IS1165 DDE" evidence="1">
    <location>
        <begin position="5"/>
        <end position="240"/>
    </location>
</feature>
<proteinExistence type="predicted"/>
<dbReference type="InterPro" id="IPR002560">
    <property type="entry name" value="Transposase_DDE"/>
</dbReference>
<protein>
    <submittedName>
        <fullName evidence="2">Transposase</fullName>
    </submittedName>
</protein>
<comment type="caution">
    <text evidence="2">The sequence shown here is derived from an EMBL/GenBank/DDBJ whole genome shotgun (WGS) entry which is preliminary data.</text>
</comment>
<dbReference type="InterPro" id="IPR047951">
    <property type="entry name" value="Transpos_ISL3"/>
</dbReference>
<evidence type="ECO:0000313" key="2">
    <source>
        <dbReference type="EMBL" id="EOT34034.1"/>
    </source>
</evidence>
<keyword evidence="3" id="KW-1185">Reference proteome</keyword>
<evidence type="ECO:0000259" key="1">
    <source>
        <dbReference type="Pfam" id="PF01610"/>
    </source>
</evidence>
<dbReference type="EMBL" id="AHYU01000027">
    <property type="protein sequence ID" value="EOT34034.1"/>
    <property type="molecule type" value="Genomic_DNA"/>
</dbReference>
<dbReference type="Pfam" id="PF01610">
    <property type="entry name" value="DDE_Tnp_ISL3"/>
    <property type="match status" value="1"/>
</dbReference>
<gene>
    <name evidence="2" type="ORF">OMS_01359</name>
</gene>
<sequence>MSFICADGETGKLMDILPTRKLPRLTHYFSRCTNPEAVEYLVTDMNTAYFQLTKRVLPNAKVVIDRFHIIKHLNQAFNDFRVQEMKRLHQLGQRREAEKVKKNWRFLLKKRQKINHYDYKTWRSFRAPKYPLLTEAMMIDRLLAFSTPLKEAYTFFHELTEAFRDKEPDLFFTLLKNLPKTLDAQFRTKLQNLLTHEEGIYNAMIFPYSNGKIEAKNTHIKTLKRLSYGFKSFENMKIRIFLINQLIQVK</sequence>